<dbReference type="Pfam" id="PF00100">
    <property type="entry name" value="Zona_pellucida"/>
    <property type="match status" value="1"/>
</dbReference>
<dbReference type="RefSeq" id="XP_013397240.1">
    <property type="nucleotide sequence ID" value="XM_013541786.1"/>
</dbReference>
<evidence type="ECO:0000256" key="2">
    <source>
        <dbReference type="ARBA" id="ARBA00023157"/>
    </source>
</evidence>
<sequence length="394" mass="43866">MFTRICALLPFIVLFSENPKWNQAAKIAVNFDCAVMAAFVSYQAGSGTFNPTEGRIYVDGYYDDIDCYRDFPPWDLNIIFNTCGVREGVNFTVIFLHDKDYFLATIDEAQVFRCKPDVYETALHNVTAYVPAGEIIPIIGQVANVPGFNVSVTMVLKRTNDSSVIGVNSQPVTLGQNVTMELSVTQNDKVKIKASHCWAAGIIKNNTWKTLDLVTGGCPAVRFFSGFTQDPVDNHLTATFPMFLITPRHDTNRSTGFFCTVTACSVDSGDAECSESACSENEPGWGKRRKRLAGNMDGNQRPSDQVALGYFVDVIVESKNSKAEPSVVKFNHVFTDESVSTFHDKFCFNSVMFIAVASVMFLAVVILCGLPICFFVYMQRYRKYKTKMETKTAK</sequence>
<dbReference type="InParanoid" id="A0A1S3IG53"/>
<accession>A0A1S3IG53</accession>
<evidence type="ECO:0000256" key="4">
    <source>
        <dbReference type="SAM" id="SignalP"/>
    </source>
</evidence>
<evidence type="ECO:0000256" key="3">
    <source>
        <dbReference type="SAM" id="Phobius"/>
    </source>
</evidence>
<dbReference type="AlphaFoldDB" id="A0A1S3IG53"/>
<dbReference type="PANTHER" id="PTHR14002">
    <property type="entry name" value="ENDOGLIN/TGF-BETA RECEPTOR TYPE III"/>
    <property type="match status" value="1"/>
</dbReference>
<evidence type="ECO:0000259" key="5">
    <source>
        <dbReference type="SMART" id="SM00241"/>
    </source>
</evidence>
<gene>
    <name evidence="7" type="primary">LOC106164032</name>
</gene>
<dbReference type="InterPro" id="IPR001507">
    <property type="entry name" value="ZP_dom"/>
</dbReference>
<feature type="chain" id="PRO_5010211788" evidence="4">
    <location>
        <begin position="25"/>
        <end position="394"/>
    </location>
</feature>
<dbReference type="PANTHER" id="PTHR14002:SF43">
    <property type="entry name" value="DELTA-LIKE PROTEIN"/>
    <property type="match status" value="1"/>
</dbReference>
<reference evidence="7" key="1">
    <citation type="submission" date="2025-08" db="UniProtKB">
        <authorList>
            <consortium name="RefSeq"/>
        </authorList>
    </citation>
    <scope>IDENTIFICATION</scope>
    <source>
        <tissue evidence="7">Gonads</tissue>
    </source>
</reference>
<proteinExistence type="predicted"/>
<dbReference type="Gene3D" id="2.60.40.4100">
    <property type="entry name" value="Zona pellucida, ZP-C domain"/>
    <property type="match status" value="1"/>
</dbReference>
<feature type="transmembrane region" description="Helical" evidence="3">
    <location>
        <begin position="351"/>
        <end position="378"/>
    </location>
</feature>
<keyword evidence="6" id="KW-1185">Reference proteome</keyword>
<dbReference type="GeneID" id="106164032"/>
<dbReference type="KEGG" id="lak:106164032"/>
<dbReference type="Proteomes" id="UP000085678">
    <property type="component" value="Unplaced"/>
</dbReference>
<keyword evidence="3" id="KW-0472">Membrane</keyword>
<keyword evidence="3" id="KW-1133">Transmembrane helix</keyword>
<name>A0A1S3IG53_LINAN</name>
<evidence type="ECO:0000256" key="1">
    <source>
        <dbReference type="ARBA" id="ARBA00022729"/>
    </source>
</evidence>
<evidence type="ECO:0000313" key="6">
    <source>
        <dbReference type="Proteomes" id="UP000085678"/>
    </source>
</evidence>
<keyword evidence="1 4" id="KW-0732">Signal</keyword>
<dbReference type="SMART" id="SM00241">
    <property type="entry name" value="ZP"/>
    <property type="match status" value="1"/>
</dbReference>
<dbReference type="InterPro" id="IPR055355">
    <property type="entry name" value="ZP-C"/>
</dbReference>
<dbReference type="InterPro" id="IPR042235">
    <property type="entry name" value="ZP-C_dom"/>
</dbReference>
<keyword evidence="3" id="KW-0812">Transmembrane</keyword>
<organism evidence="6 7">
    <name type="scientific">Lingula anatina</name>
    <name type="common">Brachiopod</name>
    <name type="synonym">Lingula unguis</name>
    <dbReference type="NCBI Taxonomy" id="7574"/>
    <lineage>
        <taxon>Eukaryota</taxon>
        <taxon>Metazoa</taxon>
        <taxon>Spiralia</taxon>
        <taxon>Lophotrochozoa</taxon>
        <taxon>Brachiopoda</taxon>
        <taxon>Linguliformea</taxon>
        <taxon>Lingulata</taxon>
        <taxon>Lingulida</taxon>
        <taxon>Linguloidea</taxon>
        <taxon>Lingulidae</taxon>
        <taxon>Lingula</taxon>
    </lineage>
</organism>
<protein>
    <submittedName>
        <fullName evidence="7">Uncharacterized protein LOC106164032</fullName>
    </submittedName>
</protein>
<keyword evidence="2" id="KW-1015">Disulfide bond</keyword>
<evidence type="ECO:0000313" key="7">
    <source>
        <dbReference type="RefSeq" id="XP_013397240.1"/>
    </source>
</evidence>
<feature type="domain" description="ZP" evidence="5">
    <location>
        <begin position="43"/>
        <end position="281"/>
    </location>
</feature>
<feature type="signal peptide" evidence="4">
    <location>
        <begin position="1"/>
        <end position="24"/>
    </location>
</feature>